<comment type="caution">
    <text evidence="1">The sequence shown here is derived from an EMBL/GenBank/DDBJ whole genome shotgun (WGS) entry which is preliminary data.</text>
</comment>
<name>A0ACB9EIB6_ARCLA</name>
<keyword evidence="2" id="KW-1185">Reference proteome</keyword>
<protein>
    <submittedName>
        <fullName evidence="1">Uncharacterized protein</fullName>
    </submittedName>
</protein>
<evidence type="ECO:0000313" key="1">
    <source>
        <dbReference type="EMBL" id="KAI3758783.1"/>
    </source>
</evidence>
<reference evidence="1 2" key="2">
    <citation type="journal article" date="2022" name="Mol. Ecol. Resour.">
        <title>The genomes of chicory, endive, great burdock and yacon provide insights into Asteraceae paleo-polyploidization history and plant inulin production.</title>
        <authorList>
            <person name="Fan W."/>
            <person name="Wang S."/>
            <person name="Wang H."/>
            <person name="Wang A."/>
            <person name="Jiang F."/>
            <person name="Liu H."/>
            <person name="Zhao H."/>
            <person name="Xu D."/>
            <person name="Zhang Y."/>
        </authorList>
    </citation>
    <scope>NUCLEOTIDE SEQUENCE [LARGE SCALE GENOMIC DNA]</scope>
    <source>
        <strain evidence="2">cv. Niubang</strain>
    </source>
</reference>
<reference evidence="2" key="1">
    <citation type="journal article" date="2022" name="Mol. Ecol. Resour.">
        <title>The genomes of chicory, endive, great burdock and yacon provide insights into Asteraceae palaeo-polyploidization history and plant inulin production.</title>
        <authorList>
            <person name="Fan W."/>
            <person name="Wang S."/>
            <person name="Wang H."/>
            <person name="Wang A."/>
            <person name="Jiang F."/>
            <person name="Liu H."/>
            <person name="Zhao H."/>
            <person name="Xu D."/>
            <person name="Zhang Y."/>
        </authorList>
    </citation>
    <scope>NUCLEOTIDE SEQUENCE [LARGE SCALE GENOMIC DNA]</scope>
    <source>
        <strain evidence="2">cv. Niubang</strain>
    </source>
</reference>
<organism evidence="1 2">
    <name type="scientific">Arctium lappa</name>
    <name type="common">Greater burdock</name>
    <name type="synonym">Lappa major</name>
    <dbReference type="NCBI Taxonomy" id="4217"/>
    <lineage>
        <taxon>Eukaryota</taxon>
        <taxon>Viridiplantae</taxon>
        <taxon>Streptophyta</taxon>
        <taxon>Embryophyta</taxon>
        <taxon>Tracheophyta</taxon>
        <taxon>Spermatophyta</taxon>
        <taxon>Magnoliopsida</taxon>
        <taxon>eudicotyledons</taxon>
        <taxon>Gunneridae</taxon>
        <taxon>Pentapetalae</taxon>
        <taxon>asterids</taxon>
        <taxon>campanulids</taxon>
        <taxon>Asterales</taxon>
        <taxon>Asteraceae</taxon>
        <taxon>Carduoideae</taxon>
        <taxon>Cardueae</taxon>
        <taxon>Arctiinae</taxon>
        <taxon>Arctium</taxon>
    </lineage>
</organism>
<sequence length="106" mass="11149">MGACHNTIAPEPWDAVEKTRGKPVEAIVAIAVIGGKRVRVRVFVFFKEATAATGAKGLGFLWSGRGFSSGKKGLGFFLVFFRGKGEAGEEEGGGGGGKEIDFTGRR</sequence>
<accession>A0ACB9EIB6</accession>
<dbReference type="EMBL" id="CM042048">
    <property type="protein sequence ID" value="KAI3758783.1"/>
    <property type="molecule type" value="Genomic_DNA"/>
</dbReference>
<dbReference type="Proteomes" id="UP001055879">
    <property type="component" value="Linkage Group LG02"/>
</dbReference>
<gene>
    <name evidence="1" type="ORF">L6452_06355</name>
</gene>
<proteinExistence type="predicted"/>
<evidence type="ECO:0000313" key="2">
    <source>
        <dbReference type="Proteomes" id="UP001055879"/>
    </source>
</evidence>